<evidence type="ECO:0000313" key="3">
    <source>
        <dbReference type="Proteomes" id="UP000256388"/>
    </source>
</evidence>
<dbReference type="EMBL" id="QUMS01000006">
    <property type="protein sequence ID" value="REG04763.1"/>
    <property type="molecule type" value="Genomic_DNA"/>
</dbReference>
<keyword evidence="1" id="KW-0812">Transmembrane</keyword>
<organism evidence="2 3">
    <name type="scientific">Pelolinea submarina</name>
    <dbReference type="NCBI Taxonomy" id="913107"/>
    <lineage>
        <taxon>Bacteria</taxon>
        <taxon>Bacillati</taxon>
        <taxon>Chloroflexota</taxon>
        <taxon>Anaerolineae</taxon>
        <taxon>Anaerolineales</taxon>
        <taxon>Anaerolineaceae</taxon>
        <taxon>Pelolinea</taxon>
    </lineage>
</organism>
<comment type="caution">
    <text evidence="2">The sequence shown here is derived from an EMBL/GenBank/DDBJ whole genome shotgun (WGS) entry which is preliminary data.</text>
</comment>
<dbReference type="RefSeq" id="WP_116226355.1">
    <property type="nucleotide sequence ID" value="NZ_AP018437.1"/>
</dbReference>
<evidence type="ECO:0000313" key="2">
    <source>
        <dbReference type="EMBL" id="REG04763.1"/>
    </source>
</evidence>
<gene>
    <name evidence="2" type="ORF">DFR64_3115</name>
</gene>
<keyword evidence="1" id="KW-0472">Membrane</keyword>
<feature type="transmembrane region" description="Helical" evidence="1">
    <location>
        <begin position="95"/>
        <end position="114"/>
    </location>
</feature>
<feature type="transmembrane region" description="Helical" evidence="1">
    <location>
        <begin position="24"/>
        <end position="44"/>
    </location>
</feature>
<accession>A0A347ZPJ1</accession>
<dbReference type="AlphaFoldDB" id="A0A347ZPJ1"/>
<name>A0A347ZPJ1_9CHLR</name>
<proteinExistence type="predicted"/>
<protein>
    <submittedName>
        <fullName evidence="2">Uncharacterized protein</fullName>
    </submittedName>
</protein>
<feature type="transmembrane region" description="Helical" evidence="1">
    <location>
        <begin position="64"/>
        <end position="88"/>
    </location>
</feature>
<reference evidence="2 3" key="1">
    <citation type="submission" date="2018-08" db="EMBL/GenBank/DDBJ databases">
        <title>Genomic Encyclopedia of Type Strains, Phase IV (KMG-IV): sequencing the most valuable type-strain genomes for metagenomic binning, comparative biology and taxonomic classification.</title>
        <authorList>
            <person name="Goeker M."/>
        </authorList>
    </citation>
    <scope>NUCLEOTIDE SEQUENCE [LARGE SCALE GENOMIC DNA]</scope>
    <source>
        <strain evidence="2 3">DSM 23923</strain>
    </source>
</reference>
<keyword evidence="1" id="KW-1133">Transmembrane helix</keyword>
<feature type="transmembrane region" description="Helical" evidence="1">
    <location>
        <begin position="126"/>
        <end position="145"/>
    </location>
</feature>
<sequence length="155" mass="16992">MKTFLDILLPRQVDNRLRGSQIPLYFFAAYTVVSTVRSCIHLLAPDGGAGSVAGMDLDVTGASGIVFAFALWGSAQLLLAFLQLLVVVRYRALVPLMYMLLIAEILLRMLVGHMKPVTFAHTPPGAIGNWILLPIALLMLAWSLWSGSRKLQEQA</sequence>
<keyword evidence="3" id="KW-1185">Reference proteome</keyword>
<dbReference type="OrthoDB" id="7210524at2"/>
<dbReference type="Proteomes" id="UP000256388">
    <property type="component" value="Unassembled WGS sequence"/>
</dbReference>
<evidence type="ECO:0000256" key="1">
    <source>
        <dbReference type="SAM" id="Phobius"/>
    </source>
</evidence>